<dbReference type="PANTHER" id="PTHR30336">
    <property type="entry name" value="INNER MEMBRANE PROTEIN, PROBABLE PERMEASE"/>
    <property type="match status" value="1"/>
</dbReference>
<dbReference type="GO" id="GO:0005886">
    <property type="term" value="C:plasma membrane"/>
    <property type="evidence" value="ECO:0007669"/>
    <property type="project" value="TreeGrafter"/>
</dbReference>
<dbReference type="AlphaFoldDB" id="A0A139N0M2"/>
<keyword evidence="1" id="KW-1133">Transmembrane helix</keyword>
<dbReference type="EMBL" id="LQRD01000054">
    <property type="protein sequence ID" value="KXT69261.1"/>
    <property type="molecule type" value="Genomic_DNA"/>
</dbReference>
<keyword evidence="1" id="KW-0472">Membrane</keyword>
<organism evidence="3 4">
    <name type="scientific">Streptococcus cristatus</name>
    <dbReference type="NCBI Taxonomy" id="45634"/>
    <lineage>
        <taxon>Bacteria</taxon>
        <taxon>Bacillati</taxon>
        <taxon>Bacillota</taxon>
        <taxon>Bacilli</taxon>
        <taxon>Lactobacillales</taxon>
        <taxon>Streptococcaceae</taxon>
        <taxon>Streptococcus</taxon>
    </lineage>
</organism>
<evidence type="ECO:0000313" key="4">
    <source>
        <dbReference type="Proteomes" id="UP000070377"/>
    </source>
</evidence>
<comment type="caution">
    <text evidence="3">The sequence shown here is derived from an EMBL/GenBank/DDBJ whole genome shotgun (WGS) entry which is preliminary data.</text>
</comment>
<dbReference type="PATRIC" id="fig|45634.12.peg.1512"/>
<feature type="domain" description="DUF218" evidence="2">
    <location>
        <begin position="162"/>
        <end position="305"/>
    </location>
</feature>
<proteinExistence type="predicted"/>
<evidence type="ECO:0000313" key="3">
    <source>
        <dbReference type="EMBL" id="KXT69261.1"/>
    </source>
</evidence>
<dbReference type="InterPro" id="IPR014729">
    <property type="entry name" value="Rossmann-like_a/b/a_fold"/>
</dbReference>
<gene>
    <name evidence="3" type="ORF">SCRDD08_01446</name>
</gene>
<dbReference type="Pfam" id="PF02698">
    <property type="entry name" value="DUF218"/>
    <property type="match status" value="1"/>
</dbReference>
<dbReference type="InterPro" id="IPR003848">
    <property type="entry name" value="DUF218"/>
</dbReference>
<feature type="transmembrane region" description="Helical" evidence="1">
    <location>
        <begin position="6"/>
        <end position="22"/>
    </location>
</feature>
<sequence length="337" mass="38033">MLLHLIWLIPAAIFTFLVYREPRSLFNAYLLTFTLMMMGIVLAGLTIVSLERFIGYTPAMISFYILLLAIPISIFASTAYLIFNGRQMLQLEGLRLANLLSLLYGLAIVGLALLHFLAPRSFLATLISLADLLLFYGTFLYLSYIIYAFFLNIFPVKKEPQTIIILGAGLFGDKVPPLLAQRLDKGIAIYEKFNRRPVIIVSGGQGDDERISEADAMAGYLIDKGVPADSIFLENKSRTTLENLIFSKQLMLSQGLEQDRVVLVTNSFHALRAGIYMKQVGLKGRSIGSRTAFYFLPSAWIRETAGLIRIYWKWHAFIIGILLLPFLFSLFHTYFSL</sequence>
<feature type="transmembrane region" description="Helical" evidence="1">
    <location>
        <begin position="133"/>
        <end position="154"/>
    </location>
</feature>
<feature type="transmembrane region" description="Helical" evidence="1">
    <location>
        <begin position="95"/>
        <end position="118"/>
    </location>
</feature>
<dbReference type="GO" id="GO:0000270">
    <property type="term" value="P:peptidoglycan metabolic process"/>
    <property type="evidence" value="ECO:0007669"/>
    <property type="project" value="TreeGrafter"/>
</dbReference>
<dbReference type="RefSeq" id="WP_061423024.1">
    <property type="nucleotide sequence ID" value="NZ_KQ969062.1"/>
</dbReference>
<dbReference type="InterPro" id="IPR051599">
    <property type="entry name" value="Cell_Envelope_Assoc"/>
</dbReference>
<reference evidence="3 4" key="1">
    <citation type="submission" date="2016-01" db="EMBL/GenBank/DDBJ databases">
        <title>Highly variable Streptococcus oralis are common among viridans streptococci isolated from primates.</title>
        <authorList>
            <person name="Denapaite D."/>
            <person name="Rieger M."/>
            <person name="Koendgen S."/>
            <person name="Brueckner R."/>
            <person name="Ochigava I."/>
            <person name="Kappeler P."/>
            <person name="Maetz-Rensing K."/>
            <person name="Leendertz F."/>
            <person name="Hakenbeck R."/>
        </authorList>
    </citation>
    <scope>NUCLEOTIDE SEQUENCE [LARGE SCALE GENOMIC DNA]</scope>
    <source>
        <strain evidence="3 4">DD08</strain>
    </source>
</reference>
<accession>A0A139N0M2</accession>
<protein>
    <recommendedName>
        <fullName evidence="2">DUF218 domain-containing protein</fullName>
    </recommendedName>
</protein>
<dbReference type="PANTHER" id="PTHR30336:SF4">
    <property type="entry name" value="ENVELOPE BIOGENESIS FACTOR ELYC"/>
    <property type="match status" value="1"/>
</dbReference>
<dbReference type="STRING" id="45634.SCRDD08_01446"/>
<keyword evidence="1" id="KW-0812">Transmembrane</keyword>
<dbReference type="Proteomes" id="UP000070377">
    <property type="component" value="Unassembled WGS sequence"/>
</dbReference>
<evidence type="ECO:0000259" key="2">
    <source>
        <dbReference type="Pfam" id="PF02698"/>
    </source>
</evidence>
<dbReference type="CDD" id="cd06259">
    <property type="entry name" value="YdcF-like"/>
    <property type="match status" value="1"/>
</dbReference>
<dbReference type="GO" id="GO:0043164">
    <property type="term" value="P:Gram-negative-bacterium-type cell wall biogenesis"/>
    <property type="evidence" value="ECO:0007669"/>
    <property type="project" value="TreeGrafter"/>
</dbReference>
<evidence type="ECO:0000256" key="1">
    <source>
        <dbReference type="SAM" id="Phobius"/>
    </source>
</evidence>
<dbReference type="Gene3D" id="3.40.50.620">
    <property type="entry name" value="HUPs"/>
    <property type="match status" value="1"/>
</dbReference>
<feature type="transmembrane region" description="Helical" evidence="1">
    <location>
        <begin position="29"/>
        <end position="49"/>
    </location>
</feature>
<name>A0A139N0M2_STRCR</name>
<feature type="transmembrane region" description="Helical" evidence="1">
    <location>
        <begin position="61"/>
        <end position="83"/>
    </location>
</feature>
<feature type="transmembrane region" description="Helical" evidence="1">
    <location>
        <begin position="316"/>
        <end position="335"/>
    </location>
</feature>